<reference evidence="2" key="1">
    <citation type="journal article" date="2022" name="Nat. Commun.">
        <title>Chromosome evolution and the genetic basis of agronomically important traits in greater yam.</title>
        <authorList>
            <person name="Bredeson J.V."/>
            <person name="Lyons J.B."/>
            <person name="Oniyinde I.O."/>
            <person name="Okereke N.R."/>
            <person name="Kolade O."/>
            <person name="Nnabue I."/>
            <person name="Nwadili C.O."/>
            <person name="Hribova E."/>
            <person name="Parker M."/>
            <person name="Nwogha J."/>
            <person name="Shu S."/>
            <person name="Carlson J."/>
            <person name="Kariba R."/>
            <person name="Muthemba S."/>
            <person name="Knop K."/>
            <person name="Barton G.J."/>
            <person name="Sherwood A.V."/>
            <person name="Lopez-Montes A."/>
            <person name="Asiedu R."/>
            <person name="Jamnadass R."/>
            <person name="Muchugi A."/>
            <person name="Goodstein D."/>
            <person name="Egesi C.N."/>
            <person name="Featherston J."/>
            <person name="Asfaw A."/>
            <person name="Simpson G.G."/>
            <person name="Dolezel J."/>
            <person name="Hendre P.S."/>
            <person name="Van Deynze A."/>
            <person name="Kumar P.L."/>
            <person name="Obidiegwu J.E."/>
            <person name="Bhattacharjee R."/>
            <person name="Rokhsar D.S."/>
        </authorList>
    </citation>
    <scope>NUCLEOTIDE SEQUENCE [LARGE SCALE GENOMIC DNA]</scope>
    <source>
        <strain evidence="2">cv. TDa95/00328</strain>
    </source>
</reference>
<organism evidence="1 2">
    <name type="scientific">Dioscorea alata</name>
    <name type="common">Purple yam</name>
    <dbReference type="NCBI Taxonomy" id="55571"/>
    <lineage>
        <taxon>Eukaryota</taxon>
        <taxon>Viridiplantae</taxon>
        <taxon>Streptophyta</taxon>
        <taxon>Embryophyta</taxon>
        <taxon>Tracheophyta</taxon>
        <taxon>Spermatophyta</taxon>
        <taxon>Magnoliopsida</taxon>
        <taxon>Liliopsida</taxon>
        <taxon>Dioscoreales</taxon>
        <taxon>Dioscoreaceae</taxon>
        <taxon>Dioscorea</taxon>
    </lineage>
</organism>
<evidence type="ECO:0000313" key="2">
    <source>
        <dbReference type="Proteomes" id="UP000827976"/>
    </source>
</evidence>
<comment type="caution">
    <text evidence="1">The sequence shown here is derived from an EMBL/GenBank/DDBJ whole genome shotgun (WGS) entry which is preliminary data.</text>
</comment>
<dbReference type="Proteomes" id="UP000827976">
    <property type="component" value="Chromosome 8"/>
</dbReference>
<accession>A0ACB7VHJ1</accession>
<proteinExistence type="predicted"/>
<name>A0ACB7VHJ1_DIOAL</name>
<gene>
    <name evidence="1" type="ORF">IHE45_08G018400</name>
</gene>
<sequence>MTTKTTTTTTTTSSKSKSKSTEKSMIMKIVKAPIRALSRARDLYITTIITCAGRVSSGSMAIHCPLNIPLSHSSSDDLRHLILATSLSKTTAIPPTVRRSQSLSMSRIDEDSPCDFTAADSLVFPRRSFSCSAHRRRSSAVAVVS</sequence>
<dbReference type="EMBL" id="CM037018">
    <property type="protein sequence ID" value="KAH7673608.1"/>
    <property type="molecule type" value="Genomic_DNA"/>
</dbReference>
<evidence type="ECO:0000313" key="1">
    <source>
        <dbReference type="EMBL" id="KAH7673608.1"/>
    </source>
</evidence>
<protein>
    <submittedName>
        <fullName evidence="1">Uncharacterized protein</fullName>
    </submittedName>
</protein>
<keyword evidence="2" id="KW-1185">Reference proteome</keyword>